<dbReference type="EMBL" id="BAABME010002397">
    <property type="protein sequence ID" value="GAA0154438.1"/>
    <property type="molecule type" value="Genomic_DNA"/>
</dbReference>
<evidence type="ECO:0000313" key="2">
    <source>
        <dbReference type="EMBL" id="GAA0154438.1"/>
    </source>
</evidence>
<reference evidence="2 3" key="1">
    <citation type="submission" date="2024-01" db="EMBL/GenBank/DDBJ databases">
        <title>The complete chloroplast genome sequence of Lithospermum erythrorhizon: insights into the phylogenetic relationship among Boraginaceae species and the maternal lineages of purple gromwells.</title>
        <authorList>
            <person name="Okada T."/>
            <person name="Watanabe K."/>
        </authorList>
    </citation>
    <scope>NUCLEOTIDE SEQUENCE [LARGE SCALE GENOMIC DNA]</scope>
</reference>
<organism evidence="2 3">
    <name type="scientific">Lithospermum erythrorhizon</name>
    <name type="common">Purple gromwell</name>
    <name type="synonym">Lithospermum officinale var. erythrorhizon</name>
    <dbReference type="NCBI Taxonomy" id="34254"/>
    <lineage>
        <taxon>Eukaryota</taxon>
        <taxon>Viridiplantae</taxon>
        <taxon>Streptophyta</taxon>
        <taxon>Embryophyta</taxon>
        <taxon>Tracheophyta</taxon>
        <taxon>Spermatophyta</taxon>
        <taxon>Magnoliopsida</taxon>
        <taxon>eudicotyledons</taxon>
        <taxon>Gunneridae</taxon>
        <taxon>Pentapetalae</taxon>
        <taxon>asterids</taxon>
        <taxon>lamiids</taxon>
        <taxon>Boraginales</taxon>
        <taxon>Boraginaceae</taxon>
        <taxon>Boraginoideae</taxon>
        <taxon>Lithospermeae</taxon>
        <taxon>Lithospermum</taxon>
    </lineage>
</organism>
<dbReference type="Proteomes" id="UP001454036">
    <property type="component" value="Unassembled WGS sequence"/>
</dbReference>
<accession>A0AAV3PTP5</accession>
<gene>
    <name evidence="2" type="ORF">LIER_12419</name>
</gene>
<dbReference type="SUPFAM" id="SSF81891">
    <property type="entry name" value="Poly A polymerase C-terminal region-like"/>
    <property type="match status" value="1"/>
</dbReference>
<dbReference type="GO" id="GO:0001680">
    <property type="term" value="P:tRNA 3'-terminal CCA addition"/>
    <property type="evidence" value="ECO:0007669"/>
    <property type="project" value="TreeGrafter"/>
</dbReference>
<comment type="caution">
    <text evidence="2">The sequence shown here is derived from an EMBL/GenBank/DDBJ whole genome shotgun (WGS) entry which is preliminary data.</text>
</comment>
<dbReference type="Gene3D" id="1.10.3090.10">
    <property type="entry name" value="cca-adding enzyme, domain 2"/>
    <property type="match status" value="1"/>
</dbReference>
<evidence type="ECO:0000256" key="1">
    <source>
        <dbReference type="ARBA" id="ARBA00022884"/>
    </source>
</evidence>
<keyword evidence="1" id="KW-0694">RNA-binding</keyword>
<evidence type="ECO:0000313" key="3">
    <source>
        <dbReference type="Proteomes" id="UP001454036"/>
    </source>
</evidence>
<keyword evidence="3" id="KW-1185">Reference proteome</keyword>
<dbReference type="GO" id="GO:0003723">
    <property type="term" value="F:RNA binding"/>
    <property type="evidence" value="ECO:0007669"/>
    <property type="project" value="UniProtKB-KW"/>
</dbReference>
<dbReference type="GO" id="GO:0052927">
    <property type="term" value="F:CC tRNA cytidylyltransferase activity"/>
    <property type="evidence" value="ECO:0007669"/>
    <property type="project" value="TreeGrafter"/>
</dbReference>
<sequence length="383" mass="43838">MVTLLNSPFYTSVNSLFYNINTNSVEDFTERGISDLKSGKIVTPLPPKQTFLDDPLRVLRAIRFGARFGFILDEDLKLAAADDDVRAAIAEKISRERVGHEIGLMISGNQPTKAMMYVEELHLFWSVFSLPSEFDPPVPEKCDRLCVSYMRSTDRLLELIGGSFFTDDQRRLCLYSALFLPFRHTVYRDKKKKIPVVSYIFRNSLKLKSSDAEAVINLHKTLDKFLSLMPFFTSEYDAESIEVSWKRESADISSSSKLRVLTGLLLIDIKEFWRVALVLSVLLYPVDISCSTESAPSELVKRTEIFKRIEDEILKLGLENVWEMKPLLNGKDIMNILDLKTGGPVVREWQQRLLEWQLAHPSATSDACIDWMKESCSKRSRTN</sequence>
<dbReference type="GO" id="GO:0052929">
    <property type="term" value="F:ATP:3'-cytidine-cytidine-tRNA adenylyltransferase activity"/>
    <property type="evidence" value="ECO:0007669"/>
    <property type="project" value="TreeGrafter"/>
</dbReference>
<dbReference type="PANTHER" id="PTHR13734">
    <property type="entry name" value="TRNA-NUCLEOTIDYLTRANSFERASE"/>
    <property type="match status" value="1"/>
</dbReference>
<name>A0AAV3PTP5_LITER</name>
<dbReference type="PANTHER" id="PTHR13734:SF5">
    <property type="entry name" value="CCA TRNA NUCLEOTIDYLTRANSFERASE, MITOCHONDRIAL"/>
    <property type="match status" value="1"/>
</dbReference>
<proteinExistence type="predicted"/>
<dbReference type="AlphaFoldDB" id="A0AAV3PTP5"/>
<protein>
    <submittedName>
        <fullName evidence="2">RNA processing factor</fullName>
    </submittedName>
</protein>